<keyword evidence="4 5" id="KW-0472">Membrane</keyword>
<feature type="transmembrane region" description="Helical" evidence="5">
    <location>
        <begin position="106"/>
        <end position="122"/>
    </location>
</feature>
<dbReference type="InterPro" id="IPR004895">
    <property type="entry name" value="Prenylated_rab_accept_PRA1"/>
</dbReference>
<feature type="transmembrane region" description="Helical" evidence="5">
    <location>
        <begin position="143"/>
        <end position="159"/>
    </location>
</feature>
<protein>
    <recommendedName>
        <fullName evidence="5">PRA1 family protein</fullName>
    </recommendedName>
</protein>
<dbReference type="PANTHER" id="PTHR19317:SF0">
    <property type="entry name" value="PRENYLATED RAB ACCEPTOR PROTEIN 1"/>
    <property type="match status" value="1"/>
</dbReference>
<evidence type="ECO:0000256" key="3">
    <source>
        <dbReference type="ARBA" id="ARBA00022989"/>
    </source>
</evidence>
<dbReference type="OrthoDB" id="63113at2759"/>
<keyword evidence="2 5" id="KW-0812">Transmembrane</keyword>
<evidence type="ECO:0000256" key="2">
    <source>
        <dbReference type="ARBA" id="ARBA00022692"/>
    </source>
</evidence>
<reference evidence="6" key="1">
    <citation type="submission" date="2019-03" db="EMBL/GenBank/DDBJ databases">
        <title>Long read genome sequence of the mycoparasitic Pythium oligandrum ATCC 38472 isolated from sugarbeet rhizosphere.</title>
        <authorList>
            <person name="Gaulin E."/>
        </authorList>
    </citation>
    <scope>NUCLEOTIDE SEQUENCE</scope>
    <source>
        <strain evidence="6">ATCC 38472_TT</strain>
    </source>
</reference>
<evidence type="ECO:0000256" key="5">
    <source>
        <dbReference type="RuleBase" id="RU363107"/>
    </source>
</evidence>
<gene>
    <name evidence="6" type="ORF">Poli38472_005554</name>
</gene>
<dbReference type="AlphaFoldDB" id="A0A8K1CHL2"/>
<accession>A0A8K1CHL2</accession>
<comment type="similarity">
    <text evidence="5">Belongs to the PRA1 family.</text>
</comment>
<dbReference type="PANTHER" id="PTHR19317">
    <property type="entry name" value="PRENYLATED RAB ACCEPTOR 1-RELATED"/>
    <property type="match status" value="1"/>
</dbReference>
<dbReference type="Pfam" id="PF03208">
    <property type="entry name" value="PRA1"/>
    <property type="match status" value="1"/>
</dbReference>
<feature type="transmembrane region" description="Helical" evidence="5">
    <location>
        <begin position="83"/>
        <end position="100"/>
    </location>
</feature>
<evidence type="ECO:0000313" key="7">
    <source>
        <dbReference type="Proteomes" id="UP000794436"/>
    </source>
</evidence>
<dbReference type="EMBL" id="SPLM01000073">
    <property type="protein sequence ID" value="TMW62936.1"/>
    <property type="molecule type" value="Genomic_DNA"/>
</dbReference>
<keyword evidence="7" id="KW-1185">Reference proteome</keyword>
<name>A0A8K1CHL2_PYTOL</name>
<evidence type="ECO:0000256" key="4">
    <source>
        <dbReference type="ARBA" id="ARBA00023136"/>
    </source>
</evidence>
<comment type="subcellular location">
    <subcellularLocation>
        <location evidence="1 5">Membrane</location>
        <topology evidence="1 5">Multi-pass membrane protein</topology>
    </subcellularLocation>
</comment>
<evidence type="ECO:0000256" key="1">
    <source>
        <dbReference type="ARBA" id="ARBA00004141"/>
    </source>
</evidence>
<dbReference type="GO" id="GO:0016020">
    <property type="term" value="C:membrane"/>
    <property type="evidence" value="ECO:0007669"/>
    <property type="project" value="UniProtKB-SubCell"/>
</dbReference>
<comment type="caution">
    <text evidence="6">The sequence shown here is derived from an EMBL/GenBank/DDBJ whole genome shotgun (WGS) entry which is preliminary data.</text>
</comment>
<proteinExistence type="inferred from homology"/>
<keyword evidence="3 5" id="KW-1133">Transmembrane helix</keyword>
<dbReference type="GO" id="GO:0005794">
    <property type="term" value="C:Golgi apparatus"/>
    <property type="evidence" value="ECO:0007669"/>
    <property type="project" value="TreeGrafter"/>
</dbReference>
<organism evidence="6 7">
    <name type="scientific">Pythium oligandrum</name>
    <name type="common">Mycoparasitic fungus</name>
    <dbReference type="NCBI Taxonomy" id="41045"/>
    <lineage>
        <taxon>Eukaryota</taxon>
        <taxon>Sar</taxon>
        <taxon>Stramenopiles</taxon>
        <taxon>Oomycota</taxon>
        <taxon>Peronosporomycetes</taxon>
        <taxon>Pythiales</taxon>
        <taxon>Pythiaceae</taxon>
        <taxon>Pythium</taxon>
    </lineage>
</organism>
<sequence>MMDASVVVAPQDVDAGGSGRQYGKNKDVTFGPAVDAVMEQIRHRFTIASVRSLFTCVGLGEAEPFTMPSQSQMLPRLKANGNFYLTNYLLVAAFVFFFILLFFHPIQLVICMVVAWGWYIVLTKKDSELEHVRICGRRVGEQEILLVTTGSSIVFLVFYILPEMLVAIAVSSVGCSIHALLRNNRLKDDDAYSVLPQKEVSSSSAESPEEPV</sequence>
<evidence type="ECO:0000313" key="6">
    <source>
        <dbReference type="EMBL" id="TMW62936.1"/>
    </source>
</evidence>
<dbReference type="Proteomes" id="UP000794436">
    <property type="component" value="Unassembled WGS sequence"/>
</dbReference>